<dbReference type="Proteomes" id="UP000078200">
    <property type="component" value="Unassembled WGS sequence"/>
</dbReference>
<protein>
    <submittedName>
        <fullName evidence="2">Uncharacterized protein</fullName>
    </submittedName>
</protein>
<sequence>MEQNTEKAKVKCKRALQPVRWADAATEQLLQLIAHEIKKHPSSFDVQKLIAQQYCDKFSAKCVPSHKPSCCCQKSRSRYYKIHQMNSRKPRNETASDSSSKVFSCYEILNKTAGVNLKSDDLVFYINPITNEILDEETVKAYRPTPEAGSETRNDGGGTSNGSDFMFSKDEKQSTNETSREVYPKPSLSFSASVPNLHMSTMSLGTTILKKKLSFQWTESITDHFLNLIMEEIEKHPDYLNEKCPYYDNLDKIFGPSLEDEIHAYKYCVPLNNNTSEDEFKKTELSSSDGSDIFNNANRLNEDDSDAKINRAPSLPNMSQSESEYPQQQQQQQQQQLQGHPMSPKLFLDASFSYPSSTPSKHSASRQSMSKKSSSQMTIEKRKIEVEHEKLQLEQKKFNWQLEKEGTELRLKQKELEHQFELRKFELAKSERMENAKLKLQMEHEEKMKKYEMKMKHQNLSGL</sequence>
<feature type="region of interest" description="Disordered" evidence="1">
    <location>
        <begin position="140"/>
        <end position="184"/>
    </location>
</feature>
<evidence type="ECO:0000313" key="3">
    <source>
        <dbReference type="Proteomes" id="UP000078200"/>
    </source>
</evidence>
<feature type="compositionally biased region" description="Polar residues" evidence="1">
    <location>
        <begin position="353"/>
        <end position="362"/>
    </location>
</feature>
<organism evidence="2 3">
    <name type="scientific">Glossina austeni</name>
    <name type="common">Savannah tsetse fly</name>
    <dbReference type="NCBI Taxonomy" id="7395"/>
    <lineage>
        <taxon>Eukaryota</taxon>
        <taxon>Metazoa</taxon>
        <taxon>Ecdysozoa</taxon>
        <taxon>Arthropoda</taxon>
        <taxon>Hexapoda</taxon>
        <taxon>Insecta</taxon>
        <taxon>Pterygota</taxon>
        <taxon>Neoptera</taxon>
        <taxon>Endopterygota</taxon>
        <taxon>Diptera</taxon>
        <taxon>Brachycera</taxon>
        <taxon>Muscomorpha</taxon>
        <taxon>Hippoboscoidea</taxon>
        <taxon>Glossinidae</taxon>
        <taxon>Glossina</taxon>
    </lineage>
</organism>
<reference evidence="2" key="1">
    <citation type="submission" date="2020-05" db="UniProtKB">
        <authorList>
            <consortium name="EnsemblMetazoa"/>
        </authorList>
    </citation>
    <scope>IDENTIFICATION</scope>
    <source>
        <strain evidence="2">TTRI</strain>
    </source>
</reference>
<feature type="compositionally biased region" description="Low complexity" evidence="1">
    <location>
        <begin position="365"/>
        <end position="377"/>
    </location>
</feature>
<evidence type="ECO:0000313" key="2">
    <source>
        <dbReference type="EnsemblMetazoa" id="GAUT036339-PA"/>
    </source>
</evidence>
<feature type="compositionally biased region" description="Basic and acidic residues" evidence="1">
    <location>
        <begin position="300"/>
        <end position="309"/>
    </location>
</feature>
<dbReference type="VEuPathDB" id="VectorBase:GAUT036339"/>
<keyword evidence="3" id="KW-1185">Reference proteome</keyword>
<feature type="compositionally biased region" description="Basic and acidic residues" evidence="1">
    <location>
        <begin position="167"/>
        <end position="183"/>
    </location>
</feature>
<feature type="compositionally biased region" description="Polar residues" evidence="1">
    <location>
        <begin position="285"/>
        <end position="299"/>
    </location>
</feature>
<feature type="compositionally biased region" description="Polar residues" evidence="1">
    <location>
        <begin position="316"/>
        <end position="326"/>
    </location>
</feature>
<accession>A0A1A9VGD7</accession>
<feature type="compositionally biased region" description="Low complexity" evidence="1">
    <location>
        <begin position="327"/>
        <end position="338"/>
    </location>
</feature>
<feature type="region of interest" description="Disordered" evidence="1">
    <location>
        <begin position="280"/>
        <end position="380"/>
    </location>
</feature>
<dbReference type="EnsemblMetazoa" id="GAUT036339-RA">
    <property type="protein sequence ID" value="GAUT036339-PA"/>
    <property type="gene ID" value="GAUT036339"/>
</dbReference>
<name>A0A1A9VGD7_GLOAU</name>
<evidence type="ECO:0000256" key="1">
    <source>
        <dbReference type="SAM" id="MobiDB-lite"/>
    </source>
</evidence>
<dbReference type="AlphaFoldDB" id="A0A1A9VGD7"/>
<proteinExistence type="predicted"/>